<sequence>MTGLDHVDTDRLREWLSEVRRGETVAALMLAVAYDKGIGAGELASWYGRSPESVEETIAAVDSPDHVAEIARLEGVDVDAVDVSFAELSDRPVGEAASVIREHAE</sequence>
<keyword evidence="2" id="KW-1185">Reference proteome</keyword>
<organism evidence="1 2">
    <name type="scientific">Halorubrum salipaludis</name>
    <dbReference type="NCBI Taxonomy" id="2032630"/>
    <lineage>
        <taxon>Archaea</taxon>
        <taxon>Methanobacteriati</taxon>
        <taxon>Methanobacteriota</taxon>
        <taxon>Stenosarchaea group</taxon>
        <taxon>Halobacteria</taxon>
        <taxon>Halobacteriales</taxon>
        <taxon>Haloferacaceae</taxon>
        <taxon>Halorubrum</taxon>
    </lineage>
</organism>
<proteinExistence type="predicted"/>
<evidence type="ECO:0000313" key="2">
    <source>
        <dbReference type="Proteomes" id="UP000218083"/>
    </source>
</evidence>
<accession>A0A2A2FGE6</accession>
<dbReference type="OrthoDB" id="195646at2157"/>
<name>A0A2A2FGE6_9EURY</name>
<reference evidence="1 2" key="1">
    <citation type="submission" date="2017-08" db="EMBL/GenBank/DDBJ databases">
        <title>The strain WRN001 was isolated from Binhai saline alkaline soil, Tianjin, China.</title>
        <authorList>
            <person name="Liu D."/>
            <person name="Zhang G."/>
        </authorList>
    </citation>
    <scope>NUCLEOTIDE SEQUENCE [LARGE SCALE GENOMIC DNA]</scope>
    <source>
        <strain evidence="1 2">WN019</strain>
    </source>
</reference>
<dbReference type="Proteomes" id="UP000218083">
    <property type="component" value="Unassembled WGS sequence"/>
</dbReference>
<evidence type="ECO:0000313" key="1">
    <source>
        <dbReference type="EMBL" id="PAU84516.1"/>
    </source>
</evidence>
<dbReference type="RefSeq" id="WP_095635794.1">
    <property type="nucleotide sequence ID" value="NZ_NSKC01000002.1"/>
</dbReference>
<protein>
    <submittedName>
        <fullName evidence="1">Uncharacterized protein</fullName>
    </submittedName>
</protein>
<dbReference type="AlphaFoldDB" id="A0A2A2FGE6"/>
<gene>
    <name evidence="1" type="ORF">CK500_03080</name>
</gene>
<dbReference type="EMBL" id="NSKC01000002">
    <property type="protein sequence ID" value="PAU84516.1"/>
    <property type="molecule type" value="Genomic_DNA"/>
</dbReference>
<comment type="caution">
    <text evidence="1">The sequence shown here is derived from an EMBL/GenBank/DDBJ whole genome shotgun (WGS) entry which is preliminary data.</text>
</comment>